<evidence type="ECO:0000313" key="3">
    <source>
        <dbReference type="EMBL" id="KAJ0397277.1"/>
    </source>
</evidence>
<feature type="region of interest" description="Disordered" evidence="1">
    <location>
        <begin position="39"/>
        <end position="67"/>
    </location>
</feature>
<keyword evidence="2" id="KW-0812">Transmembrane</keyword>
<reference evidence="3" key="1">
    <citation type="submission" date="2021-12" db="EMBL/GenBank/DDBJ databases">
        <title>Prjna785345.</title>
        <authorList>
            <person name="Rujirawat T."/>
            <person name="Krajaejun T."/>
        </authorList>
    </citation>
    <scope>NUCLEOTIDE SEQUENCE</scope>
    <source>
        <strain evidence="3">Pi057C3</strain>
    </source>
</reference>
<name>A0AAD5LGH0_PYTIN</name>
<sequence>MCPLCRQRVHVVDVESEINVNLMLQQFITRAYPSDVRQSAESGDKQWIRRAAPRPPTPPRSPVASERSTRTWRTATSFFYVWLASVTEPPGFVLAVLLLLSLLAITITPPQMLSSTTVTTLPTLFECMDHLLNAMLLLIREISLRLDQIEPFMPWVQVFSFIL</sequence>
<comment type="caution">
    <text evidence="3">The sequence shown here is derived from an EMBL/GenBank/DDBJ whole genome shotgun (WGS) entry which is preliminary data.</text>
</comment>
<feature type="transmembrane region" description="Helical" evidence="2">
    <location>
        <begin position="79"/>
        <end position="107"/>
    </location>
</feature>
<protein>
    <submittedName>
        <fullName evidence="3">Uncharacterized protein</fullName>
    </submittedName>
</protein>
<keyword evidence="2" id="KW-0472">Membrane</keyword>
<evidence type="ECO:0000313" key="4">
    <source>
        <dbReference type="Proteomes" id="UP001209570"/>
    </source>
</evidence>
<evidence type="ECO:0000256" key="2">
    <source>
        <dbReference type="SAM" id="Phobius"/>
    </source>
</evidence>
<dbReference type="AlphaFoldDB" id="A0AAD5LGH0"/>
<dbReference type="Proteomes" id="UP001209570">
    <property type="component" value="Unassembled WGS sequence"/>
</dbReference>
<evidence type="ECO:0000256" key="1">
    <source>
        <dbReference type="SAM" id="MobiDB-lite"/>
    </source>
</evidence>
<organism evidence="3 4">
    <name type="scientific">Pythium insidiosum</name>
    <name type="common">Pythiosis disease agent</name>
    <dbReference type="NCBI Taxonomy" id="114742"/>
    <lineage>
        <taxon>Eukaryota</taxon>
        <taxon>Sar</taxon>
        <taxon>Stramenopiles</taxon>
        <taxon>Oomycota</taxon>
        <taxon>Peronosporomycetes</taxon>
        <taxon>Pythiales</taxon>
        <taxon>Pythiaceae</taxon>
        <taxon>Pythium</taxon>
    </lineage>
</organism>
<keyword evidence="4" id="KW-1185">Reference proteome</keyword>
<accession>A0AAD5LGH0</accession>
<gene>
    <name evidence="3" type="ORF">P43SY_006537</name>
</gene>
<keyword evidence="2" id="KW-1133">Transmembrane helix</keyword>
<proteinExistence type="predicted"/>
<dbReference type="EMBL" id="JAKCXM010000259">
    <property type="protein sequence ID" value="KAJ0397277.1"/>
    <property type="molecule type" value="Genomic_DNA"/>
</dbReference>